<evidence type="ECO:0000259" key="3">
    <source>
        <dbReference type="Pfam" id="PF14274"/>
    </source>
</evidence>
<name>A0ABX4EF82_SEGBR</name>
<dbReference type="InterPro" id="IPR013728">
    <property type="entry name" value="BT_3987-like_N"/>
</dbReference>
<feature type="chain" id="PRO_5046292057" description="DUF4361 domain-containing protein" evidence="1">
    <location>
        <begin position="22"/>
        <end position="310"/>
    </location>
</feature>
<gene>
    <name evidence="4" type="ORF">CIK91_10860</name>
</gene>
<dbReference type="Gene3D" id="2.60.40.1740">
    <property type="entry name" value="hypothetical protein (bacova_03559)"/>
    <property type="match status" value="1"/>
</dbReference>
<protein>
    <recommendedName>
        <fullName evidence="6">DUF4361 domain-containing protein</fullName>
    </recommendedName>
</protein>
<feature type="domain" description="BT-3044-like C-terminal" evidence="3">
    <location>
        <begin position="162"/>
        <end position="281"/>
    </location>
</feature>
<dbReference type="RefSeq" id="WP_094448869.1">
    <property type="nucleotide sequence ID" value="NZ_CP091802.1"/>
</dbReference>
<comment type="caution">
    <text evidence="4">The sequence shown here is derived from an EMBL/GenBank/DDBJ whole genome shotgun (WGS) entry which is preliminary data.</text>
</comment>
<evidence type="ECO:0000313" key="5">
    <source>
        <dbReference type="Proteomes" id="UP000216189"/>
    </source>
</evidence>
<keyword evidence="5" id="KW-1185">Reference proteome</keyword>
<organism evidence="4 5">
    <name type="scientific">Segatella bryantii</name>
    <name type="common">Prevotella bryantii</name>
    <dbReference type="NCBI Taxonomy" id="77095"/>
    <lineage>
        <taxon>Bacteria</taxon>
        <taxon>Pseudomonadati</taxon>
        <taxon>Bacteroidota</taxon>
        <taxon>Bacteroidia</taxon>
        <taxon>Bacteroidales</taxon>
        <taxon>Prevotellaceae</taxon>
        <taxon>Segatella</taxon>
    </lineage>
</organism>
<keyword evidence="1" id="KW-0732">Signal</keyword>
<feature type="signal peptide" evidence="1">
    <location>
        <begin position="1"/>
        <end position="21"/>
    </location>
</feature>
<evidence type="ECO:0000256" key="1">
    <source>
        <dbReference type="SAM" id="SignalP"/>
    </source>
</evidence>
<dbReference type="InterPro" id="IPR025371">
    <property type="entry name" value="BT_3044-like_C"/>
</dbReference>
<proteinExistence type="predicted"/>
<feature type="domain" description="BT-3987-like N-terminal" evidence="2">
    <location>
        <begin position="31"/>
        <end position="153"/>
    </location>
</feature>
<dbReference type="Proteomes" id="UP000216189">
    <property type="component" value="Unassembled WGS sequence"/>
</dbReference>
<dbReference type="EMBL" id="NPJF01000052">
    <property type="protein sequence ID" value="OYP53806.1"/>
    <property type="molecule type" value="Genomic_DNA"/>
</dbReference>
<dbReference type="Pfam" id="PF14274">
    <property type="entry name" value="BT_3044-like_C"/>
    <property type="match status" value="1"/>
</dbReference>
<evidence type="ECO:0000259" key="2">
    <source>
        <dbReference type="Pfam" id="PF08522"/>
    </source>
</evidence>
<sequence length="310" mass="35763">MKKLLSFSLAALVGVMLTNCADEAPMDTDLYPQTVYIVGAHSRIIDANLDLSYDVDTVNLSLTVSGNRPLDRDVTVTLAECPEAIENYNHREVSAQARQYRHLAEGVYTIPSNDVTVKAGQIYKTFPIYVKPAELKCDSLYMLGFRITNTSAYEATKIDTIALVNLHLVNKYSGQYYMNGVIKNVDNPDDSLVYVMPRQLVATDDGKTVRMFHYNNEWQEGANNDYRPTHTFKISIHSDNTLTLTSWDKFDLIKGGGKYYPEQKAFTIWYEYRENERTWHTRGFLYKERKNNTEQHAINDWMEEMVNWEE</sequence>
<dbReference type="Pfam" id="PF08522">
    <property type="entry name" value="BT_3987-like_N"/>
    <property type="match status" value="1"/>
</dbReference>
<reference evidence="4 5" key="1">
    <citation type="submission" date="2017-08" db="EMBL/GenBank/DDBJ databases">
        <title>Comparative genomics of non-oral Prevotella species.</title>
        <authorList>
            <person name="Accetto T."/>
            <person name="Nograsek B."/>
            <person name="Avgustin G."/>
        </authorList>
    </citation>
    <scope>NUCLEOTIDE SEQUENCE [LARGE SCALE GENOMIC DNA]</scope>
    <source>
        <strain evidence="4 5">TC1-1</strain>
    </source>
</reference>
<evidence type="ECO:0000313" key="4">
    <source>
        <dbReference type="EMBL" id="OYP53806.1"/>
    </source>
</evidence>
<accession>A0ABX4EF82</accession>
<evidence type="ECO:0008006" key="6">
    <source>
        <dbReference type="Google" id="ProtNLM"/>
    </source>
</evidence>